<feature type="compositionally biased region" description="Polar residues" evidence="2">
    <location>
        <begin position="285"/>
        <end position="296"/>
    </location>
</feature>
<feature type="region of interest" description="Disordered" evidence="2">
    <location>
        <begin position="204"/>
        <end position="238"/>
    </location>
</feature>
<comment type="caution">
    <text evidence="3">The sequence shown here is derived from an EMBL/GenBank/DDBJ whole genome shotgun (WGS) entry which is preliminary data.</text>
</comment>
<evidence type="ECO:0000256" key="2">
    <source>
        <dbReference type="SAM" id="MobiDB-lite"/>
    </source>
</evidence>
<reference evidence="4" key="1">
    <citation type="journal article" date="2019" name="Nat. Commun.">
        <title>Expansion of phycobilisome linker gene families in mesophilic red algae.</title>
        <authorList>
            <person name="Lee J."/>
            <person name="Kim D."/>
            <person name="Bhattacharya D."/>
            <person name="Yoon H.S."/>
        </authorList>
    </citation>
    <scope>NUCLEOTIDE SEQUENCE [LARGE SCALE GENOMIC DNA]</scope>
    <source>
        <strain evidence="4">CCMP 1328</strain>
    </source>
</reference>
<feature type="compositionally biased region" description="Low complexity" evidence="2">
    <location>
        <begin position="204"/>
        <end position="214"/>
    </location>
</feature>
<evidence type="ECO:0008006" key="5">
    <source>
        <dbReference type="Google" id="ProtNLM"/>
    </source>
</evidence>
<keyword evidence="1" id="KW-0175">Coiled coil</keyword>
<evidence type="ECO:0000313" key="3">
    <source>
        <dbReference type="EMBL" id="KAA8493253.1"/>
    </source>
</evidence>
<evidence type="ECO:0000313" key="4">
    <source>
        <dbReference type="Proteomes" id="UP000324585"/>
    </source>
</evidence>
<dbReference type="Proteomes" id="UP000324585">
    <property type="component" value="Unassembled WGS sequence"/>
</dbReference>
<feature type="coiled-coil region" evidence="1">
    <location>
        <begin position="303"/>
        <end position="395"/>
    </location>
</feature>
<keyword evidence="4" id="KW-1185">Reference proteome</keyword>
<accession>A0A5J4YR36</accession>
<dbReference type="EMBL" id="VRMN01000007">
    <property type="protein sequence ID" value="KAA8493253.1"/>
    <property type="molecule type" value="Genomic_DNA"/>
</dbReference>
<sequence>MLKGKVGRAGASISHAQKASFKFAFDVLVERVEKVNSRAYAGVPLFVVVQKREHVYATSGVMCAAKVSDVNYNESVRVELTLFSDANAPVSAASAPGAVNARPSDKLFSPRSAAGATASAPSGPASFMEKDIKVALRSHEAAGKTIGKIHVDASKWARVPSGCVTEALTLSNGSVVSLKITSRLLDSAKPGVNIQGKLPGAFSSANSAGSSAWGRVKSKRGATKSGAGDSSSSIQSGTSIADDDEWLNELEDMDDLLDDASAEFTMTAREEKVLPKQGPRALNASGATDKSASVSESTDDVAMRDAEKRLHALQAENEHIVAETKEIENETEELERAARALERELALTDLDNEEGGVHLAIEDLQNQLRQIVDENETLEKNIYEVEKELEELELNEDSSASVKRYGTANVEEVKRDIQRLSHQLERDSQFLRLIEELKTSKLAYVVALSEYEEACQALRLRH</sequence>
<evidence type="ECO:0000256" key="1">
    <source>
        <dbReference type="SAM" id="Coils"/>
    </source>
</evidence>
<name>A0A5J4YR36_PORPP</name>
<protein>
    <recommendedName>
        <fullName evidence="5">C2 NT-type domain-containing protein</fullName>
    </recommendedName>
</protein>
<organism evidence="3 4">
    <name type="scientific">Porphyridium purpureum</name>
    <name type="common">Red alga</name>
    <name type="synonym">Porphyridium cruentum</name>
    <dbReference type="NCBI Taxonomy" id="35688"/>
    <lineage>
        <taxon>Eukaryota</taxon>
        <taxon>Rhodophyta</taxon>
        <taxon>Bangiophyceae</taxon>
        <taxon>Porphyridiales</taxon>
        <taxon>Porphyridiaceae</taxon>
        <taxon>Porphyridium</taxon>
    </lineage>
</organism>
<feature type="compositionally biased region" description="Low complexity" evidence="2">
    <location>
        <begin position="223"/>
        <end position="238"/>
    </location>
</feature>
<gene>
    <name evidence="3" type="ORF">FVE85_8698</name>
</gene>
<dbReference type="AlphaFoldDB" id="A0A5J4YR36"/>
<proteinExistence type="predicted"/>
<feature type="region of interest" description="Disordered" evidence="2">
    <location>
        <begin position="269"/>
        <end position="302"/>
    </location>
</feature>